<dbReference type="Proteomes" id="UP001139971">
    <property type="component" value="Unassembled WGS sequence"/>
</dbReference>
<dbReference type="GO" id="GO:0004015">
    <property type="term" value="F:adenosylmethionine-8-amino-7-oxononanoate transaminase activity"/>
    <property type="evidence" value="ECO:0007669"/>
    <property type="project" value="UniProtKB-UniRule"/>
</dbReference>
<comment type="function">
    <text evidence="13">Catalyzes the transfer of the alpha-amino group from S-adenosyl-L-methionine (SAM) to 7-keto-8-aminopelargonic acid (KAPA) to form 7,8-diaminopelargonic acid (DAPA). It is the only aminotransferase known to utilize SAM as an amino donor.</text>
</comment>
<evidence type="ECO:0000313" key="14">
    <source>
        <dbReference type="EMBL" id="MDC8015648.1"/>
    </source>
</evidence>
<feature type="binding site" evidence="13">
    <location>
        <position position="286"/>
    </location>
    <ligand>
        <name>substrate</name>
    </ligand>
</feature>
<dbReference type="PANTHER" id="PTHR42684:SF17">
    <property type="entry name" value="ADENOSYLMETHIONINE-8-AMINO-7-OXONONANOATE AMINOTRANSFERASE"/>
    <property type="match status" value="1"/>
</dbReference>
<feature type="binding site" evidence="13">
    <location>
        <begin position="322"/>
        <end position="323"/>
    </location>
    <ligand>
        <name>pyridoxal 5'-phosphate</name>
        <dbReference type="ChEBI" id="CHEBI:597326"/>
    </ligand>
</feature>
<dbReference type="AlphaFoldDB" id="A0A9X3YRA0"/>
<dbReference type="HAMAP" id="MF_00834">
    <property type="entry name" value="BioA"/>
    <property type="match status" value="1"/>
</dbReference>
<dbReference type="SUPFAM" id="SSF53383">
    <property type="entry name" value="PLP-dependent transferases"/>
    <property type="match status" value="1"/>
</dbReference>
<feature type="binding site" evidence="13">
    <location>
        <begin position="118"/>
        <end position="119"/>
    </location>
    <ligand>
        <name>pyridoxal 5'-phosphate</name>
        <dbReference type="ChEBI" id="CHEBI:597326"/>
    </ligand>
</feature>
<keyword evidence="9 13" id="KW-0093">Biotin biosynthesis</keyword>
<dbReference type="InterPro" id="IPR015424">
    <property type="entry name" value="PyrdxlP-dep_Trfase"/>
</dbReference>
<dbReference type="InterPro" id="IPR015421">
    <property type="entry name" value="PyrdxlP-dep_Trfase_major"/>
</dbReference>
<dbReference type="PIRSF" id="PIRSF000521">
    <property type="entry name" value="Transaminase_4ab_Lys_Orn"/>
    <property type="match status" value="1"/>
</dbReference>
<comment type="catalytic activity">
    <reaction evidence="11 13">
        <text>(8S)-8-amino-7-oxononanoate + S-adenosyl-L-methionine = S-adenosyl-4-methylsulfanyl-2-oxobutanoate + (7R,8S)-7,8-diammoniononanoate</text>
        <dbReference type="Rhea" id="RHEA:16861"/>
        <dbReference type="ChEBI" id="CHEBI:16490"/>
        <dbReference type="ChEBI" id="CHEBI:59789"/>
        <dbReference type="ChEBI" id="CHEBI:149468"/>
        <dbReference type="ChEBI" id="CHEBI:149469"/>
        <dbReference type="EC" id="2.6.1.62"/>
    </reaction>
</comment>
<dbReference type="NCBIfam" id="NF004624">
    <property type="entry name" value="PRK05964.1"/>
    <property type="match status" value="1"/>
</dbReference>
<evidence type="ECO:0000313" key="15">
    <source>
        <dbReference type="Proteomes" id="UP001139971"/>
    </source>
</evidence>
<dbReference type="Gene3D" id="3.90.1150.10">
    <property type="entry name" value="Aspartate Aminotransferase, domain 1"/>
    <property type="match status" value="1"/>
</dbReference>
<evidence type="ECO:0000256" key="10">
    <source>
        <dbReference type="ARBA" id="ARBA00022898"/>
    </source>
</evidence>
<dbReference type="GO" id="GO:0005737">
    <property type="term" value="C:cytoplasm"/>
    <property type="evidence" value="ECO:0007669"/>
    <property type="project" value="UniProtKB-SubCell"/>
</dbReference>
<feature type="binding site" evidence="13">
    <location>
        <position position="321"/>
    </location>
    <ligand>
        <name>substrate</name>
    </ligand>
</feature>
<feature type="binding site" evidence="13">
    <location>
        <position position="416"/>
    </location>
    <ligand>
        <name>substrate</name>
    </ligand>
</feature>
<dbReference type="InterPro" id="IPR015422">
    <property type="entry name" value="PyrdxlP-dep_Trfase_small"/>
</dbReference>
<dbReference type="PANTHER" id="PTHR42684">
    <property type="entry name" value="ADENOSYLMETHIONINE-8-AMINO-7-OXONONANOATE AMINOTRANSFERASE"/>
    <property type="match status" value="1"/>
</dbReference>
<dbReference type="FunFam" id="3.40.640.10:FF:000078">
    <property type="entry name" value="Adenosylmethionine-8-amino-7-oxononanoate aminotransferase"/>
    <property type="match status" value="1"/>
</dbReference>
<evidence type="ECO:0000256" key="12">
    <source>
        <dbReference type="ARBA" id="ARBA00060970"/>
    </source>
</evidence>
<comment type="pathway">
    <text evidence="3 13">Cofactor biosynthesis; biotin biosynthesis; 7,8-diaminononanoate from 8-amino-7-oxononanoate (SAM route): step 1/1.</text>
</comment>
<feature type="binding site" evidence="13">
    <location>
        <position position="151"/>
    </location>
    <ligand>
        <name>substrate</name>
    </ligand>
</feature>
<feature type="binding site" evidence="13">
    <location>
        <position position="257"/>
    </location>
    <ligand>
        <name>pyridoxal 5'-phosphate</name>
        <dbReference type="ChEBI" id="CHEBI:597326"/>
    </ligand>
</feature>
<evidence type="ECO:0000256" key="2">
    <source>
        <dbReference type="ARBA" id="ARBA00004496"/>
    </source>
</evidence>
<dbReference type="InterPro" id="IPR005815">
    <property type="entry name" value="BioA"/>
</dbReference>
<gene>
    <name evidence="13" type="primary">bioA</name>
    <name evidence="14" type="ORF">OD750_024235</name>
</gene>
<dbReference type="InterPro" id="IPR049704">
    <property type="entry name" value="Aminotrans_3_PPA_site"/>
</dbReference>
<comment type="cofactor">
    <cofactor evidence="1 13">
        <name>pyridoxal 5'-phosphate</name>
        <dbReference type="ChEBI" id="CHEBI:597326"/>
    </cofactor>
</comment>
<dbReference type="GO" id="GO:0030170">
    <property type="term" value="F:pyridoxal phosphate binding"/>
    <property type="evidence" value="ECO:0007669"/>
    <property type="project" value="UniProtKB-UniRule"/>
</dbReference>
<sequence length="451" mass="49055">MLPRSNAALAARDLAVVWHPCTQMHDHETQPMLPIVEAQGVWLTDADGKRYVDAVSSWWTNVLGHRHPCIVAALKDQLDRLDHVMLAGFTHEPALELAEELVRVAPPGLARVFYADNGSSAIEVALKMSFHYWLNLGRAGKTRFIALTGSYHGETLGALSVTDVPLYSATYAPLLTKPILAPSPDAYEGAPGETPAGTAARRLGELRALLERHAHETCAVIVEPLVQCAAGMRMYDASYLAGLRRLCDEFDVHFIADEIAVGFGRTGTLFACEQARVTPDFLCLSKGLTGGTLALSAVLTTNAVYDAFYAEYRAGKAFLHSHSFTGNPLACRAALATLQVFRDEPVLANNRALAAHLAQRLAPLRDHPNVADVRQTGMIAAVELVRDRATREPFPAHERRGLACYRYALDEGVVLRPLGNVVYIMPPYAITTDEIDLVVDTAMAGIALAVR</sequence>
<dbReference type="RefSeq" id="WP_263541388.1">
    <property type="nucleotide sequence ID" value="NZ_JAOVZO020000020.1"/>
</dbReference>
<comment type="caution">
    <text evidence="14">The sequence shown here is derived from an EMBL/GenBank/DDBJ whole genome shotgun (WGS) entry which is preliminary data.</text>
</comment>
<reference evidence="14" key="1">
    <citation type="submission" date="2023-02" db="EMBL/GenBank/DDBJ databases">
        <title>Tahibacter soli sp. nov. isolated from soil.</title>
        <authorList>
            <person name="Baek J.H."/>
            <person name="Lee J.K."/>
            <person name="Choi D.G."/>
            <person name="Jeon C.O."/>
        </authorList>
    </citation>
    <scope>NUCLEOTIDE SEQUENCE</scope>
    <source>
        <strain evidence="14">BL</strain>
    </source>
</reference>
<evidence type="ECO:0000256" key="13">
    <source>
        <dbReference type="HAMAP-Rule" id="MF_00834"/>
    </source>
</evidence>
<evidence type="ECO:0000256" key="7">
    <source>
        <dbReference type="ARBA" id="ARBA00022679"/>
    </source>
</evidence>
<evidence type="ECO:0000256" key="3">
    <source>
        <dbReference type="ARBA" id="ARBA00005063"/>
    </source>
</evidence>
<dbReference type="GO" id="GO:0009102">
    <property type="term" value="P:biotin biosynthetic process"/>
    <property type="evidence" value="ECO:0007669"/>
    <property type="project" value="UniProtKB-UniRule"/>
</dbReference>
<keyword evidence="7 13" id="KW-0808">Transferase</keyword>
<dbReference type="Gene3D" id="3.40.640.10">
    <property type="entry name" value="Type I PLP-dependent aspartate aminotransferase-like (Major domain)"/>
    <property type="match status" value="1"/>
</dbReference>
<evidence type="ECO:0000256" key="8">
    <source>
        <dbReference type="ARBA" id="ARBA00022691"/>
    </source>
</evidence>
<feature type="site" description="Participates in the substrate recognition with KAPA and in a stacking interaction with the adenine ring of SAM" evidence="13">
    <location>
        <position position="21"/>
    </location>
</feature>
<evidence type="ECO:0000256" key="5">
    <source>
        <dbReference type="ARBA" id="ARBA00022490"/>
    </source>
</evidence>
<evidence type="ECO:0000256" key="1">
    <source>
        <dbReference type="ARBA" id="ARBA00001933"/>
    </source>
</evidence>
<comment type="subunit">
    <text evidence="4 13">Homodimer.</text>
</comment>
<feature type="binding site" evidence="13">
    <location>
        <position position="58"/>
    </location>
    <ligand>
        <name>substrate</name>
    </ligand>
</feature>
<dbReference type="InterPro" id="IPR005814">
    <property type="entry name" value="Aminotrans_3"/>
</dbReference>
<comment type="subcellular location">
    <subcellularLocation>
        <location evidence="2 13">Cytoplasm</location>
    </subcellularLocation>
</comment>
<dbReference type="Pfam" id="PF00202">
    <property type="entry name" value="Aminotran_3"/>
    <property type="match status" value="1"/>
</dbReference>
<name>A0A9X3YRA0_9GAMM</name>
<keyword evidence="10 13" id="KW-0663">Pyridoxal phosphate</keyword>
<dbReference type="EMBL" id="JAOVZO020000020">
    <property type="protein sequence ID" value="MDC8015648.1"/>
    <property type="molecule type" value="Genomic_DNA"/>
</dbReference>
<evidence type="ECO:0000256" key="11">
    <source>
        <dbReference type="ARBA" id="ARBA00048449"/>
    </source>
</evidence>
<feature type="modified residue" description="N6-(pyridoxal phosphate)lysine" evidence="13">
    <location>
        <position position="286"/>
    </location>
</feature>
<evidence type="ECO:0000256" key="6">
    <source>
        <dbReference type="ARBA" id="ARBA00022576"/>
    </source>
</evidence>
<accession>A0A9X3YRA0</accession>
<keyword evidence="15" id="KW-1185">Reference proteome</keyword>
<dbReference type="NCBIfam" id="TIGR00508">
    <property type="entry name" value="bioA"/>
    <property type="match status" value="1"/>
</dbReference>
<evidence type="ECO:0000256" key="9">
    <source>
        <dbReference type="ARBA" id="ARBA00022756"/>
    </source>
</evidence>
<organism evidence="14 15">
    <name type="scientific">Tahibacter soli</name>
    <dbReference type="NCBI Taxonomy" id="2983605"/>
    <lineage>
        <taxon>Bacteria</taxon>
        <taxon>Pseudomonadati</taxon>
        <taxon>Pseudomonadota</taxon>
        <taxon>Gammaproteobacteria</taxon>
        <taxon>Lysobacterales</taxon>
        <taxon>Rhodanobacteraceae</taxon>
        <taxon>Tahibacter</taxon>
    </lineage>
</organism>
<keyword evidence="5 13" id="KW-0963">Cytoplasm</keyword>
<dbReference type="EC" id="2.6.1.62" evidence="13"/>
<dbReference type="PROSITE" id="PS00600">
    <property type="entry name" value="AA_TRANSFER_CLASS_3"/>
    <property type="match status" value="1"/>
</dbReference>
<keyword evidence="6 13" id="KW-0032">Aminotransferase</keyword>
<evidence type="ECO:0000256" key="4">
    <source>
        <dbReference type="ARBA" id="ARBA00011738"/>
    </source>
</evidence>
<proteinExistence type="inferred from homology"/>
<dbReference type="CDD" id="cd00610">
    <property type="entry name" value="OAT_like"/>
    <property type="match status" value="1"/>
</dbReference>
<comment type="similarity">
    <text evidence="12 13">Belongs to the class-III pyridoxal-phosphate-dependent aminotransferase family. BioA subfamily.</text>
</comment>
<protein>
    <recommendedName>
        <fullName evidence="13">Adenosylmethionine-8-amino-7-oxononanoate aminotransferase</fullName>
        <ecNumber evidence="13">2.6.1.62</ecNumber>
    </recommendedName>
    <alternativeName>
        <fullName evidence="13">7,8-diamino-pelargonic acid aminotransferase</fullName>
        <shortName evidence="13">DAPA AT</shortName>
        <shortName evidence="13">DAPA aminotransferase</shortName>
    </alternativeName>
    <alternativeName>
        <fullName evidence="13">7,8-diaminononanoate synthase</fullName>
        <shortName evidence="13">DANS</shortName>
    </alternativeName>
    <alternativeName>
        <fullName evidence="13">Diaminopelargonic acid synthase</fullName>
    </alternativeName>
</protein>
<keyword evidence="8 13" id="KW-0949">S-adenosyl-L-methionine</keyword>